<dbReference type="HOGENOM" id="CLU_749321_0_0_9"/>
<gene>
    <name evidence="1" type="primary">ureG</name>
    <name evidence="1" type="ORF">HDCHBGLK_01879</name>
</gene>
<sequence length="365" mass="41239">MSKRRFMVVSGFLGAGKTTTMLALTRYINNHGKRAAIIANDLGASNIIDAEYSSRYDVEVTPIAGTCICYVGEVLNECIERLNKVPKDIVMSDIPGCGIGALEHVYGRLDRDYKDDYTLAPFTVVTDPERLRMIMPEQADINLPEELKFLLDAQLKEADCVVLNKTDLMTQEEIDRYMKFLKEACPDIPVFAISAKEETGLEPLVDYILTEESRVNITDIGYGGEEFLSAEEKMSWFNRSVYITTKDESEFDANQLVDDLIDEIRDGLIANRKNVPHLKTFAIGKEGDYGKCSLIGVDYDILHDQRLQEKTSKLKLVINARAVCESDLLIDIVDDAFEAIRDQYNVKVKTFFSECFGMMDEGYKD</sequence>
<evidence type="ECO:0000313" key="2">
    <source>
        <dbReference type="Proteomes" id="UP000289664"/>
    </source>
</evidence>
<dbReference type="EMBL" id="CP036170">
    <property type="protein sequence ID" value="QBF74477.1"/>
    <property type="molecule type" value="Genomic_DNA"/>
</dbReference>
<name>B0NIU9_CLOS5</name>
<dbReference type="Pfam" id="PF02492">
    <property type="entry name" value="cobW"/>
    <property type="match status" value="1"/>
</dbReference>
<dbReference type="RefSeq" id="WP_004608092.1">
    <property type="nucleotide sequence ID" value="NZ_CP036170.1"/>
</dbReference>
<dbReference type="PANTHER" id="PTHR13748">
    <property type="entry name" value="COBW-RELATED"/>
    <property type="match status" value="1"/>
</dbReference>
<dbReference type="Proteomes" id="UP000289664">
    <property type="component" value="Chromosome"/>
</dbReference>
<dbReference type="SUPFAM" id="SSF52540">
    <property type="entry name" value="P-loop containing nucleoside triphosphate hydrolases"/>
    <property type="match status" value="1"/>
</dbReference>
<proteinExistence type="predicted"/>
<protein>
    <submittedName>
        <fullName evidence="1">Urease accessory protein UreG</fullName>
    </submittedName>
</protein>
<keyword evidence="2" id="KW-1185">Reference proteome</keyword>
<dbReference type="STRING" id="411468.CLOSCI_03428"/>
<evidence type="ECO:0000313" key="1">
    <source>
        <dbReference type="EMBL" id="QBF74477.1"/>
    </source>
</evidence>
<dbReference type="KEGG" id="csci:HDCHBGLK_01879"/>
<dbReference type="InterPro" id="IPR003495">
    <property type="entry name" value="CobW/HypB/UreG_nucleotide-bd"/>
</dbReference>
<accession>B0NIU9</accession>
<organism evidence="1 2">
    <name type="scientific">Clostridium scindens (strain ATCC 35704 / DSM 5676 / VPI 13733 / 19)</name>
    <dbReference type="NCBI Taxonomy" id="411468"/>
    <lineage>
        <taxon>Bacteria</taxon>
        <taxon>Bacillati</taxon>
        <taxon>Bacillota</taxon>
        <taxon>Clostridia</taxon>
        <taxon>Lachnospirales</taxon>
        <taxon>Lachnospiraceae</taxon>
    </lineage>
</organism>
<dbReference type="Gene3D" id="3.40.50.300">
    <property type="entry name" value="P-loop containing nucleotide triphosphate hydrolases"/>
    <property type="match status" value="1"/>
</dbReference>
<dbReference type="InterPro" id="IPR027417">
    <property type="entry name" value="P-loop_NTPase"/>
</dbReference>
<dbReference type="GeneID" id="62696086"/>
<reference evidence="1 2" key="1">
    <citation type="journal article" date="2019" name="Appl. Environ. Microbiol.">
        <title>Clostridium scindens ATCC 35704: integration of nutritional requirements, the complete genome sequence, and global transcriptional responses to bile acids.</title>
        <authorList>
            <person name="Devendran S."/>
            <person name="Shrestha R."/>
            <person name="Alves J.M.P."/>
            <person name="Wolf P.G."/>
            <person name="Ly L."/>
            <person name="Hernandez A.G."/>
            <person name="Mendez-Garcia C."/>
            <person name="Inboden A."/>
            <person name="Wiley J."/>
            <person name="Paul O."/>
            <person name="Allen A."/>
            <person name="Springer E."/>
            <person name="Wright C.L."/>
            <person name="Fields C.J."/>
            <person name="Daniel S.L."/>
            <person name="Ridlon J.M."/>
        </authorList>
    </citation>
    <scope>NUCLEOTIDE SEQUENCE [LARGE SCALE GENOMIC DNA]</scope>
    <source>
        <strain evidence="1 2">ATCC 35704</strain>
    </source>
</reference>
<dbReference type="GO" id="GO:0005737">
    <property type="term" value="C:cytoplasm"/>
    <property type="evidence" value="ECO:0007669"/>
    <property type="project" value="TreeGrafter"/>
</dbReference>
<dbReference type="PANTHER" id="PTHR13748:SF62">
    <property type="entry name" value="COBW DOMAIN-CONTAINING PROTEIN"/>
    <property type="match status" value="1"/>
</dbReference>
<dbReference type="AlphaFoldDB" id="B0NIU9"/>
<dbReference type="InterPro" id="IPR051316">
    <property type="entry name" value="Zinc-reg_GTPase_activator"/>
</dbReference>
<dbReference type="OrthoDB" id="9808822at2"/>
<dbReference type="eggNOG" id="COG0523">
    <property type="taxonomic scope" value="Bacteria"/>
</dbReference>